<dbReference type="InParanoid" id="A0A6P5KT22"/>
<name>A0A6P5KT22_PHACI</name>
<gene>
    <name evidence="3" type="primary">LOC110213014</name>
</gene>
<dbReference type="KEGG" id="pcw:110213014"/>
<feature type="compositionally biased region" description="Basic and acidic residues" evidence="1">
    <location>
        <begin position="146"/>
        <end position="175"/>
    </location>
</feature>
<protein>
    <submittedName>
        <fullName evidence="3">Uncharacterized protein LOC110213014</fullName>
    </submittedName>
</protein>
<dbReference type="GeneID" id="110213014"/>
<organism evidence="2 3">
    <name type="scientific">Phascolarctos cinereus</name>
    <name type="common">Koala</name>
    <dbReference type="NCBI Taxonomy" id="38626"/>
    <lineage>
        <taxon>Eukaryota</taxon>
        <taxon>Metazoa</taxon>
        <taxon>Chordata</taxon>
        <taxon>Craniata</taxon>
        <taxon>Vertebrata</taxon>
        <taxon>Euteleostomi</taxon>
        <taxon>Mammalia</taxon>
        <taxon>Metatheria</taxon>
        <taxon>Diprotodontia</taxon>
        <taxon>Phascolarctidae</taxon>
        <taxon>Phascolarctos</taxon>
    </lineage>
</organism>
<feature type="compositionally biased region" description="Low complexity" evidence="1">
    <location>
        <begin position="72"/>
        <end position="83"/>
    </location>
</feature>
<evidence type="ECO:0000313" key="2">
    <source>
        <dbReference type="Proteomes" id="UP000515140"/>
    </source>
</evidence>
<accession>A0A6P5KT22</accession>
<dbReference type="AlphaFoldDB" id="A0A6P5KT22"/>
<sequence length="221" mass="23278">MNHVTAAANGGTPCESLPVPAGDGSPFQWHLNPGRSSIKVTRSRPPGSGSGCGSGNGRSPALGPGPGGTGAREGAATIAAAPPLGAPAPPHQELHGIWGSRVALPGTARRKRRKKRRRTTWGSGQDCGVGYQSALGWPANFRQRKGQVEGVRERLRQERLGTSSESERASEKESLHSARLLPRSVCLGPLSSWETNQTPLAGFDGTFVAVIIGMWMFETKV</sequence>
<feature type="compositionally biased region" description="Basic residues" evidence="1">
    <location>
        <begin position="108"/>
        <end position="119"/>
    </location>
</feature>
<dbReference type="Proteomes" id="UP000515140">
    <property type="component" value="Unplaced"/>
</dbReference>
<feature type="region of interest" description="Disordered" evidence="1">
    <location>
        <begin position="1"/>
        <end position="124"/>
    </location>
</feature>
<evidence type="ECO:0000256" key="1">
    <source>
        <dbReference type="SAM" id="MobiDB-lite"/>
    </source>
</evidence>
<feature type="region of interest" description="Disordered" evidence="1">
    <location>
        <begin position="145"/>
        <end position="175"/>
    </location>
</feature>
<proteinExistence type="predicted"/>
<evidence type="ECO:0000313" key="3">
    <source>
        <dbReference type="RefSeq" id="XP_020848858.1"/>
    </source>
</evidence>
<dbReference type="RefSeq" id="XP_020848858.1">
    <property type="nucleotide sequence ID" value="XM_020993199.1"/>
</dbReference>
<reference evidence="3" key="1">
    <citation type="submission" date="2025-08" db="UniProtKB">
        <authorList>
            <consortium name="RefSeq"/>
        </authorList>
    </citation>
    <scope>IDENTIFICATION</scope>
    <source>
        <tissue evidence="3">Spleen</tissue>
    </source>
</reference>
<keyword evidence="2" id="KW-1185">Reference proteome</keyword>